<protein>
    <submittedName>
        <fullName evidence="1">Uncharacterized protein</fullName>
    </submittedName>
</protein>
<sequence>MFPTSAEDKGILHYPLQHYSSSQLRASQHYRPLPRTRLRQTVYDYYTSSVSHHATKSSYYLAVRPPNWRLKLPSTTVSIYSPRTTATTYRSTYGDRPYILQQLRNTSTRGLPHHSTSQPEDPRVSARFNYVSPLRTNVDKSDWIMGRLSRMESDINDVKRDSRDYQCYLGNYYFNRPDSPTRSSLRGDVFVYGTSPLRKRFY</sequence>
<organism evidence="1 2">
    <name type="scientific">Plutella xylostella</name>
    <name type="common">Diamondback moth</name>
    <name type="synonym">Plutella maculipennis</name>
    <dbReference type="NCBI Taxonomy" id="51655"/>
    <lineage>
        <taxon>Eukaryota</taxon>
        <taxon>Metazoa</taxon>
        <taxon>Ecdysozoa</taxon>
        <taxon>Arthropoda</taxon>
        <taxon>Hexapoda</taxon>
        <taxon>Insecta</taxon>
        <taxon>Pterygota</taxon>
        <taxon>Neoptera</taxon>
        <taxon>Endopterygota</taxon>
        <taxon>Lepidoptera</taxon>
        <taxon>Glossata</taxon>
        <taxon>Ditrysia</taxon>
        <taxon>Yponomeutoidea</taxon>
        <taxon>Plutellidae</taxon>
        <taxon>Plutella</taxon>
    </lineage>
</organism>
<name>A0ABQ7QD11_PLUXY</name>
<evidence type="ECO:0000313" key="1">
    <source>
        <dbReference type="EMBL" id="KAG7303126.1"/>
    </source>
</evidence>
<proteinExistence type="predicted"/>
<reference evidence="1 2" key="1">
    <citation type="submission" date="2021-06" db="EMBL/GenBank/DDBJ databases">
        <title>A haploid diamondback moth (Plutella xylostella L.) genome assembly resolves 31 chromosomes and identifies a diamide resistance mutation.</title>
        <authorList>
            <person name="Ward C.M."/>
            <person name="Perry K.D."/>
            <person name="Baker G."/>
            <person name="Powis K."/>
            <person name="Heckel D.G."/>
            <person name="Baxter S.W."/>
        </authorList>
    </citation>
    <scope>NUCLEOTIDE SEQUENCE [LARGE SCALE GENOMIC DNA]</scope>
    <source>
        <strain evidence="1 2">LV</strain>
        <tissue evidence="1">Single pupa</tissue>
    </source>
</reference>
<dbReference type="EMBL" id="JAHIBW010000017">
    <property type="protein sequence ID" value="KAG7303126.1"/>
    <property type="molecule type" value="Genomic_DNA"/>
</dbReference>
<comment type="caution">
    <text evidence="1">The sequence shown here is derived from an EMBL/GenBank/DDBJ whole genome shotgun (WGS) entry which is preliminary data.</text>
</comment>
<keyword evidence="2" id="KW-1185">Reference proteome</keyword>
<accession>A0ABQ7QD11</accession>
<gene>
    <name evidence="1" type="ORF">JYU34_013156</name>
</gene>
<dbReference type="Proteomes" id="UP000823941">
    <property type="component" value="Chromosome 17"/>
</dbReference>
<evidence type="ECO:0000313" key="2">
    <source>
        <dbReference type="Proteomes" id="UP000823941"/>
    </source>
</evidence>